<dbReference type="Proteomes" id="UP000008204">
    <property type="component" value="Chromosome"/>
</dbReference>
<accession>B7K4R5</accession>
<dbReference type="Pfam" id="PF06108">
    <property type="entry name" value="DUF952"/>
    <property type="match status" value="1"/>
</dbReference>
<gene>
    <name evidence="1" type="ordered locus">PCC8801_2563</name>
</gene>
<proteinExistence type="predicted"/>
<dbReference type="InterPro" id="IPR009297">
    <property type="entry name" value="DUF952"/>
</dbReference>
<dbReference type="OrthoDB" id="5638018at2"/>
<reference evidence="2" key="1">
    <citation type="journal article" date="2011" name="MBio">
        <title>Novel metabolic attributes of the genus Cyanothece, comprising a group of unicellular nitrogen-fixing Cyanobacteria.</title>
        <authorList>
            <person name="Bandyopadhyay A."/>
            <person name="Elvitigala T."/>
            <person name="Welsh E."/>
            <person name="Stockel J."/>
            <person name="Liberton M."/>
            <person name="Min H."/>
            <person name="Sherman L.A."/>
            <person name="Pakrasi H.B."/>
        </authorList>
    </citation>
    <scope>NUCLEOTIDE SEQUENCE [LARGE SCALE GENOMIC DNA]</scope>
    <source>
        <strain evidence="2">PCC 8801</strain>
    </source>
</reference>
<protein>
    <recommendedName>
        <fullName evidence="3">Glutathione S-transferase domain protein</fullName>
    </recommendedName>
</protein>
<dbReference type="SUPFAM" id="SSF56399">
    <property type="entry name" value="ADP-ribosylation"/>
    <property type="match status" value="1"/>
</dbReference>
<dbReference type="HOGENOM" id="CLU_129452_1_2_3"/>
<sequence>MIFHITTPEQWQAAKNLGYYRTNSLEIEGFIHCSTNSQVMKVAKTFYQDSNDLIVLCVDSEKLTSQVKWEAPSHPNNNSSLVCHQDEKFPHVYGVINLEAVAQIINLKHKGLYQDIILDD</sequence>
<organism evidence="1 2">
    <name type="scientific">Rippkaea orientalis (strain PCC 8801 / RF-1)</name>
    <name type="common">Cyanothece sp. (strain PCC 8801)</name>
    <dbReference type="NCBI Taxonomy" id="41431"/>
    <lineage>
        <taxon>Bacteria</taxon>
        <taxon>Bacillati</taxon>
        <taxon>Cyanobacteriota</taxon>
        <taxon>Cyanophyceae</taxon>
        <taxon>Oscillatoriophycideae</taxon>
        <taxon>Chroococcales</taxon>
        <taxon>Aphanothecaceae</taxon>
        <taxon>Rippkaea</taxon>
        <taxon>Rippkaea orientalis</taxon>
    </lineage>
</organism>
<name>B7K4R5_RIPO1</name>
<dbReference type="RefSeq" id="WP_012595838.1">
    <property type="nucleotide sequence ID" value="NC_011726.1"/>
</dbReference>
<dbReference type="PANTHER" id="PTHR34129">
    <property type="entry name" value="BLR1139 PROTEIN"/>
    <property type="match status" value="1"/>
</dbReference>
<dbReference type="Gene3D" id="3.20.170.20">
    <property type="entry name" value="Protein of unknown function DUF952"/>
    <property type="match status" value="1"/>
</dbReference>
<keyword evidence="2" id="KW-1185">Reference proteome</keyword>
<dbReference type="AlphaFoldDB" id="B7K4R5"/>
<dbReference type="KEGG" id="cyp:PCC8801_2563"/>
<evidence type="ECO:0000313" key="1">
    <source>
        <dbReference type="EMBL" id="ACK66571.1"/>
    </source>
</evidence>
<evidence type="ECO:0008006" key="3">
    <source>
        <dbReference type="Google" id="ProtNLM"/>
    </source>
</evidence>
<dbReference type="PANTHER" id="PTHR34129:SF1">
    <property type="entry name" value="DUF952 DOMAIN-CONTAINING PROTEIN"/>
    <property type="match status" value="1"/>
</dbReference>
<evidence type="ECO:0000313" key="2">
    <source>
        <dbReference type="Proteomes" id="UP000008204"/>
    </source>
</evidence>
<dbReference type="eggNOG" id="COG3502">
    <property type="taxonomic scope" value="Bacteria"/>
</dbReference>
<dbReference type="EMBL" id="CP001287">
    <property type="protein sequence ID" value="ACK66571.1"/>
    <property type="molecule type" value="Genomic_DNA"/>
</dbReference>